<feature type="compositionally biased region" description="Low complexity" evidence="1">
    <location>
        <begin position="1"/>
        <end position="21"/>
    </location>
</feature>
<dbReference type="EMBL" id="PVQB02000434">
    <property type="protein sequence ID" value="KAF4337219.1"/>
    <property type="molecule type" value="Genomic_DNA"/>
</dbReference>
<keyword evidence="3" id="KW-1185">Reference proteome</keyword>
<proteinExistence type="predicted"/>
<evidence type="ECO:0000313" key="3">
    <source>
        <dbReference type="Proteomes" id="UP000730481"/>
    </source>
</evidence>
<dbReference type="OrthoDB" id="5089671at2759"/>
<dbReference type="Proteomes" id="UP000730481">
    <property type="component" value="Unassembled WGS sequence"/>
</dbReference>
<organism evidence="2 3">
    <name type="scientific">Fusarium beomiforme</name>
    <dbReference type="NCBI Taxonomy" id="44412"/>
    <lineage>
        <taxon>Eukaryota</taxon>
        <taxon>Fungi</taxon>
        <taxon>Dikarya</taxon>
        <taxon>Ascomycota</taxon>
        <taxon>Pezizomycotina</taxon>
        <taxon>Sordariomycetes</taxon>
        <taxon>Hypocreomycetidae</taxon>
        <taxon>Hypocreales</taxon>
        <taxon>Nectriaceae</taxon>
        <taxon>Fusarium</taxon>
        <taxon>Fusarium burgessii species complex</taxon>
    </lineage>
</organism>
<protein>
    <submittedName>
        <fullName evidence="2">Uncharacterized protein</fullName>
    </submittedName>
</protein>
<feature type="compositionally biased region" description="Polar residues" evidence="1">
    <location>
        <begin position="22"/>
        <end position="38"/>
    </location>
</feature>
<reference evidence="2" key="1">
    <citation type="journal article" date="2017" name="Mycologia">
        <title>Fusarium algeriense, sp. nov., a novel toxigenic crown rot pathogen of durum wheat from Algeria is nested in the Fusarium burgessii species complex.</title>
        <authorList>
            <person name="Laraba I."/>
            <person name="Keddad A."/>
            <person name="Boureghda H."/>
            <person name="Abdallah N."/>
            <person name="Vaughan M.M."/>
            <person name="Proctor R.H."/>
            <person name="Busman M."/>
            <person name="O'Donnell K."/>
        </authorList>
    </citation>
    <scope>NUCLEOTIDE SEQUENCE</scope>
    <source>
        <strain evidence="2">NRRL 25174</strain>
    </source>
</reference>
<name>A0A9P5AF31_9HYPO</name>
<feature type="region of interest" description="Disordered" evidence="1">
    <location>
        <begin position="1"/>
        <end position="46"/>
    </location>
</feature>
<evidence type="ECO:0000313" key="2">
    <source>
        <dbReference type="EMBL" id="KAF4337219.1"/>
    </source>
</evidence>
<reference evidence="2" key="2">
    <citation type="submission" date="2020-02" db="EMBL/GenBank/DDBJ databases">
        <title>Identification and distribution of gene clusters putatively required for synthesis of sphingolipid metabolism inhibitors in phylogenetically diverse species of the filamentous fungus Fusarium.</title>
        <authorList>
            <person name="Kim H.-S."/>
            <person name="Busman M."/>
            <person name="Brown D.W."/>
            <person name="Divon H."/>
            <person name="Uhlig S."/>
            <person name="Proctor R.H."/>
        </authorList>
    </citation>
    <scope>NUCLEOTIDE SEQUENCE</scope>
    <source>
        <strain evidence="2">NRRL 25174</strain>
    </source>
</reference>
<gene>
    <name evidence="2" type="ORF">FBEOM_8912</name>
</gene>
<sequence>MSDSIVPSSASSTARSSTCASPQNQASLPEQDYKYSNDQLEEPKPGILSVKHPEDFSYGAVPFPELEPSVRLKSLRARQFLKRHQHLAWCSPDYDTSFRNHWKFVKFSYSFLYLLSTLAEERENEEEWPQGWESDSAFYFFLENTVTSWMQGLSDLEKVDVENLADVMGEFLSIDPNDEAAIESHQSISYAHTKRPEIPQAHELPVASETDIEEEKADDKIPAPVDAGDAANELSRFRVCRNGVFEALESCFGAREEIDAEEGGEEGDDVCRAVEIEERHDEMAF</sequence>
<dbReference type="AlphaFoldDB" id="A0A9P5AF31"/>
<comment type="caution">
    <text evidence="2">The sequence shown here is derived from an EMBL/GenBank/DDBJ whole genome shotgun (WGS) entry which is preliminary data.</text>
</comment>
<evidence type="ECO:0000256" key="1">
    <source>
        <dbReference type="SAM" id="MobiDB-lite"/>
    </source>
</evidence>
<accession>A0A9P5AF31</accession>